<dbReference type="Pfam" id="PF00772">
    <property type="entry name" value="DnaB"/>
    <property type="match status" value="1"/>
</dbReference>
<evidence type="ECO:0000313" key="15">
    <source>
        <dbReference type="EMBL" id="HIR63401.1"/>
    </source>
</evidence>
<dbReference type="Pfam" id="PF03796">
    <property type="entry name" value="DnaB_C"/>
    <property type="match status" value="1"/>
</dbReference>
<proteinExistence type="inferred from homology"/>
<feature type="domain" description="SF4 helicase" evidence="14">
    <location>
        <begin position="194"/>
        <end position="464"/>
    </location>
</feature>
<evidence type="ECO:0000256" key="2">
    <source>
        <dbReference type="ARBA" id="ARBA00022515"/>
    </source>
</evidence>
<evidence type="ECO:0000256" key="7">
    <source>
        <dbReference type="ARBA" id="ARBA00022840"/>
    </source>
</evidence>
<evidence type="ECO:0000256" key="13">
    <source>
        <dbReference type="RuleBase" id="RU362085"/>
    </source>
</evidence>
<keyword evidence="3 13" id="KW-0235">DNA replication</keyword>
<comment type="function">
    <text evidence="10 13">The main replicative DNA helicase, it participates in initiation and elongation during chromosome replication. Travels ahead of the DNA replisome, separating dsDNA into templates for DNA synthesis. A processive ATP-dependent 5'-3' DNA helicase it has DNA-dependent ATPase activity.</text>
</comment>
<protein>
    <recommendedName>
        <fullName evidence="12 13">Replicative DNA helicase</fullName>
        <ecNumber evidence="12 13">5.6.2.3</ecNumber>
    </recommendedName>
</protein>
<dbReference type="SUPFAM" id="SSF48024">
    <property type="entry name" value="N-terminal domain of DnaB helicase"/>
    <property type="match status" value="1"/>
</dbReference>
<dbReference type="GO" id="GO:0006269">
    <property type="term" value="P:DNA replication, synthesis of primer"/>
    <property type="evidence" value="ECO:0007669"/>
    <property type="project" value="UniProtKB-UniRule"/>
</dbReference>
<dbReference type="InterPro" id="IPR007694">
    <property type="entry name" value="DNA_helicase_DnaB-like_C"/>
</dbReference>
<accession>A0A9D1E2G0</accession>
<dbReference type="EC" id="5.6.2.3" evidence="12 13"/>
<sequence>MAKTVRTKKKEVSIDALGLEAGKVPPQAVDVEEAVLGAMMIEPNCVPDVLERLTAECFYKEANRKIFSAISALTKDHEPVDIFTVAEALKRTGDLEAVGGPYYLSLLSSKVGAAAHVEYHVNILLQKHIQRELITISAEVQRDSFDDSIPVDDLLNNAQQKLFELAERNMKRETLPVQDVLKDTVAEIEANQDRTDGLSGVPSGFTGIDKVTLGWQESDLVIIAARPSMGKTAFVLTMARNMAVDHHIPVAFFSLEMSSKQLVKRLLVSETGLSSEKIRGGKRLLDYELVQLHERIKDLSAAPLFIDDTPSISIYELRSKVRRLVRNAGVKLIIIDYLQLMTGPPELRGMREQEVSNISRSLKAIAKEMSIPVIALSQLSRDVEKRGGNKIPQLSDLRESGAIEQDADIVMFIHRPDYYGTEDEGAVPGQAQIIIAKHRNGSTDVVPMIFRKNEARFVDANEGGFIVPEDDVEEYQGVESSMNNSEFEQEF</sequence>
<organism evidence="15 16">
    <name type="scientific">Candidatus Coprenecus avistercoris</name>
    <dbReference type="NCBI Taxonomy" id="2840730"/>
    <lineage>
        <taxon>Bacteria</taxon>
        <taxon>Pseudomonadati</taxon>
        <taxon>Bacteroidota</taxon>
        <taxon>Bacteroidia</taxon>
        <taxon>Bacteroidales</taxon>
        <taxon>Rikenellaceae</taxon>
        <taxon>Rikenellaceae incertae sedis</taxon>
        <taxon>Candidatus Coprenecus</taxon>
    </lineage>
</organism>
<name>A0A9D1E2G0_9BACT</name>
<dbReference type="InterPro" id="IPR007693">
    <property type="entry name" value="DNA_helicase_DnaB-like_N"/>
</dbReference>
<evidence type="ECO:0000256" key="10">
    <source>
        <dbReference type="ARBA" id="ARBA00044932"/>
    </source>
</evidence>
<gene>
    <name evidence="15" type="primary">dnaB</name>
    <name evidence="15" type="ORF">IAC94_07780</name>
</gene>
<dbReference type="InterPro" id="IPR007692">
    <property type="entry name" value="DNA_helicase_DnaB"/>
</dbReference>
<evidence type="ECO:0000256" key="8">
    <source>
        <dbReference type="ARBA" id="ARBA00023125"/>
    </source>
</evidence>
<dbReference type="GO" id="GO:1990077">
    <property type="term" value="C:primosome complex"/>
    <property type="evidence" value="ECO:0007669"/>
    <property type="project" value="UniProtKB-UniRule"/>
</dbReference>
<keyword evidence="7 13" id="KW-0067">ATP-binding</keyword>
<evidence type="ECO:0000256" key="5">
    <source>
        <dbReference type="ARBA" id="ARBA00022801"/>
    </source>
</evidence>
<dbReference type="Proteomes" id="UP000886744">
    <property type="component" value="Unassembled WGS sequence"/>
</dbReference>
<dbReference type="GO" id="GO:0005524">
    <property type="term" value="F:ATP binding"/>
    <property type="evidence" value="ECO:0007669"/>
    <property type="project" value="UniProtKB-UniRule"/>
</dbReference>
<dbReference type="CDD" id="cd00984">
    <property type="entry name" value="DnaB_C"/>
    <property type="match status" value="1"/>
</dbReference>
<evidence type="ECO:0000256" key="3">
    <source>
        <dbReference type="ARBA" id="ARBA00022705"/>
    </source>
</evidence>
<evidence type="ECO:0000256" key="11">
    <source>
        <dbReference type="ARBA" id="ARBA00048954"/>
    </source>
</evidence>
<keyword evidence="2 13" id="KW-0639">Primosome</keyword>
<evidence type="ECO:0000256" key="9">
    <source>
        <dbReference type="ARBA" id="ARBA00023235"/>
    </source>
</evidence>
<evidence type="ECO:0000256" key="1">
    <source>
        <dbReference type="ARBA" id="ARBA00008428"/>
    </source>
</evidence>
<dbReference type="InterPro" id="IPR036185">
    <property type="entry name" value="DNA_heli_DnaB-like_N_sf"/>
</dbReference>
<dbReference type="PANTHER" id="PTHR30153:SF2">
    <property type="entry name" value="REPLICATIVE DNA HELICASE"/>
    <property type="match status" value="1"/>
</dbReference>
<evidence type="ECO:0000256" key="4">
    <source>
        <dbReference type="ARBA" id="ARBA00022741"/>
    </source>
</evidence>
<dbReference type="InterPro" id="IPR027417">
    <property type="entry name" value="P-loop_NTPase"/>
</dbReference>
<evidence type="ECO:0000256" key="12">
    <source>
        <dbReference type="NCBIfam" id="TIGR00665"/>
    </source>
</evidence>
<evidence type="ECO:0000259" key="14">
    <source>
        <dbReference type="PROSITE" id="PS51199"/>
    </source>
</evidence>
<dbReference type="NCBIfam" id="TIGR00665">
    <property type="entry name" value="DnaB"/>
    <property type="match status" value="1"/>
</dbReference>
<dbReference type="GO" id="GO:0005829">
    <property type="term" value="C:cytosol"/>
    <property type="evidence" value="ECO:0007669"/>
    <property type="project" value="TreeGrafter"/>
</dbReference>
<keyword evidence="9" id="KW-0413">Isomerase</keyword>
<keyword evidence="4 13" id="KW-0547">Nucleotide-binding</keyword>
<reference evidence="15" key="1">
    <citation type="submission" date="2020-10" db="EMBL/GenBank/DDBJ databases">
        <authorList>
            <person name="Gilroy R."/>
        </authorList>
    </citation>
    <scope>NUCLEOTIDE SEQUENCE</scope>
    <source>
        <strain evidence="15">ChiHjej13B12-12457</strain>
    </source>
</reference>
<dbReference type="FunFam" id="1.10.860.10:FF:000001">
    <property type="entry name" value="Replicative DNA helicase"/>
    <property type="match status" value="1"/>
</dbReference>
<comment type="caution">
    <text evidence="15">The sequence shown here is derived from an EMBL/GenBank/DDBJ whole genome shotgun (WGS) entry which is preliminary data.</text>
</comment>
<keyword evidence="5 13" id="KW-0378">Hydrolase</keyword>
<dbReference type="InterPro" id="IPR016136">
    <property type="entry name" value="DNA_helicase_N/primase_C"/>
</dbReference>
<dbReference type="Gene3D" id="1.10.860.10">
    <property type="entry name" value="DNAb Helicase, Chain A"/>
    <property type="match status" value="1"/>
</dbReference>
<dbReference type="PROSITE" id="PS51199">
    <property type="entry name" value="SF4_HELICASE"/>
    <property type="match status" value="1"/>
</dbReference>
<keyword evidence="8 13" id="KW-0238">DNA-binding</keyword>
<dbReference type="InterPro" id="IPR003593">
    <property type="entry name" value="AAA+_ATPase"/>
</dbReference>
<dbReference type="Gene3D" id="3.40.50.300">
    <property type="entry name" value="P-loop containing nucleotide triphosphate hydrolases"/>
    <property type="match status" value="1"/>
</dbReference>
<dbReference type="AlphaFoldDB" id="A0A9D1E2G0"/>
<dbReference type="GO" id="GO:0003677">
    <property type="term" value="F:DNA binding"/>
    <property type="evidence" value="ECO:0007669"/>
    <property type="project" value="UniProtKB-UniRule"/>
</dbReference>
<dbReference type="EMBL" id="DVHI01000096">
    <property type="protein sequence ID" value="HIR63401.1"/>
    <property type="molecule type" value="Genomic_DNA"/>
</dbReference>
<comment type="catalytic activity">
    <reaction evidence="11 13">
        <text>ATP + H2O = ADP + phosphate + H(+)</text>
        <dbReference type="Rhea" id="RHEA:13065"/>
        <dbReference type="ChEBI" id="CHEBI:15377"/>
        <dbReference type="ChEBI" id="CHEBI:15378"/>
        <dbReference type="ChEBI" id="CHEBI:30616"/>
        <dbReference type="ChEBI" id="CHEBI:43474"/>
        <dbReference type="ChEBI" id="CHEBI:456216"/>
        <dbReference type="EC" id="5.6.2.3"/>
    </reaction>
</comment>
<keyword evidence="6 13" id="KW-0347">Helicase</keyword>
<dbReference type="PANTHER" id="PTHR30153">
    <property type="entry name" value="REPLICATIVE DNA HELICASE DNAB"/>
    <property type="match status" value="1"/>
</dbReference>
<dbReference type="GO" id="GO:0016787">
    <property type="term" value="F:hydrolase activity"/>
    <property type="evidence" value="ECO:0007669"/>
    <property type="project" value="UniProtKB-KW"/>
</dbReference>
<comment type="similarity">
    <text evidence="1 13">Belongs to the helicase family. DnaB subfamily.</text>
</comment>
<dbReference type="SUPFAM" id="SSF52540">
    <property type="entry name" value="P-loop containing nucleoside triphosphate hydrolases"/>
    <property type="match status" value="1"/>
</dbReference>
<dbReference type="SMART" id="SM00382">
    <property type="entry name" value="AAA"/>
    <property type="match status" value="1"/>
</dbReference>
<evidence type="ECO:0000313" key="16">
    <source>
        <dbReference type="Proteomes" id="UP000886744"/>
    </source>
</evidence>
<dbReference type="GO" id="GO:0043139">
    <property type="term" value="F:5'-3' DNA helicase activity"/>
    <property type="evidence" value="ECO:0007669"/>
    <property type="project" value="UniProtKB-EC"/>
</dbReference>
<reference evidence="15" key="2">
    <citation type="journal article" date="2021" name="PeerJ">
        <title>Extensive microbial diversity within the chicken gut microbiome revealed by metagenomics and culture.</title>
        <authorList>
            <person name="Gilroy R."/>
            <person name="Ravi A."/>
            <person name="Getino M."/>
            <person name="Pursley I."/>
            <person name="Horton D.L."/>
            <person name="Alikhan N.F."/>
            <person name="Baker D."/>
            <person name="Gharbi K."/>
            <person name="Hall N."/>
            <person name="Watson M."/>
            <person name="Adriaenssens E.M."/>
            <person name="Foster-Nyarko E."/>
            <person name="Jarju S."/>
            <person name="Secka A."/>
            <person name="Antonio M."/>
            <person name="Oren A."/>
            <person name="Chaudhuri R.R."/>
            <person name="La Ragione R."/>
            <person name="Hildebrand F."/>
            <person name="Pallen M.J."/>
        </authorList>
    </citation>
    <scope>NUCLEOTIDE SEQUENCE</scope>
    <source>
        <strain evidence="15">ChiHjej13B12-12457</strain>
    </source>
</reference>
<evidence type="ECO:0000256" key="6">
    <source>
        <dbReference type="ARBA" id="ARBA00022806"/>
    </source>
</evidence>